<dbReference type="RefSeq" id="WP_147929128.1">
    <property type="nucleotide sequence ID" value="NZ_VOXD01000003.1"/>
</dbReference>
<dbReference type="HAMAP" id="MF_01331_B">
    <property type="entry name" value="Ribosomal_uL22_B"/>
    <property type="match status" value="1"/>
</dbReference>
<comment type="function">
    <text evidence="7">The globular domain of the protein is located near the polypeptide exit tunnel on the outside of the subunit, while an extended beta-hairpin is found that lines the wall of the exit tunnel in the center of the 70S ribosome.</text>
</comment>
<evidence type="ECO:0000256" key="7">
    <source>
        <dbReference type="HAMAP-Rule" id="MF_01331"/>
    </source>
</evidence>
<dbReference type="CDD" id="cd00336">
    <property type="entry name" value="Ribosomal_L22"/>
    <property type="match status" value="1"/>
</dbReference>
<dbReference type="GO" id="GO:0006412">
    <property type="term" value="P:translation"/>
    <property type="evidence" value="ECO:0007669"/>
    <property type="project" value="UniProtKB-UniRule"/>
</dbReference>
<evidence type="ECO:0000256" key="3">
    <source>
        <dbReference type="ARBA" id="ARBA00022884"/>
    </source>
</evidence>
<keyword evidence="2 7" id="KW-0699">rRNA-binding</keyword>
<dbReference type="Proteomes" id="UP000321907">
    <property type="component" value="Unassembled WGS sequence"/>
</dbReference>
<comment type="function">
    <text evidence="7 10">This protein binds specifically to 23S rRNA; its binding is stimulated by other ribosomal proteins, e.g., L4, L17, and L20. It is important during the early stages of 50S assembly. It makes multiple contacts with different domains of the 23S rRNA in the assembled 50S subunit and ribosome.</text>
</comment>
<evidence type="ECO:0000256" key="6">
    <source>
        <dbReference type="ARBA" id="ARBA00035207"/>
    </source>
</evidence>
<dbReference type="PANTHER" id="PTHR13501">
    <property type="entry name" value="CHLOROPLAST 50S RIBOSOMAL PROTEIN L22-RELATED"/>
    <property type="match status" value="1"/>
</dbReference>
<evidence type="ECO:0000256" key="2">
    <source>
        <dbReference type="ARBA" id="ARBA00022730"/>
    </source>
</evidence>
<protein>
    <recommendedName>
        <fullName evidence="6 7">Large ribosomal subunit protein uL22</fullName>
    </recommendedName>
</protein>
<keyword evidence="12" id="KW-1185">Reference proteome</keyword>
<organism evidence="11 12">
    <name type="scientific">Neolewinella aurantiaca</name>
    <dbReference type="NCBI Taxonomy" id="2602767"/>
    <lineage>
        <taxon>Bacteria</taxon>
        <taxon>Pseudomonadati</taxon>
        <taxon>Bacteroidota</taxon>
        <taxon>Saprospiria</taxon>
        <taxon>Saprospirales</taxon>
        <taxon>Lewinellaceae</taxon>
        <taxon>Neolewinella</taxon>
    </lineage>
</organism>
<reference evidence="11 12" key="1">
    <citation type="submission" date="2019-08" db="EMBL/GenBank/DDBJ databases">
        <title>Lewinella sp. strain SSH13 Genome sequencing and assembly.</title>
        <authorList>
            <person name="Kim I."/>
        </authorList>
    </citation>
    <scope>NUCLEOTIDE SEQUENCE [LARGE SCALE GENOMIC DNA]</scope>
    <source>
        <strain evidence="11 12">SSH13</strain>
    </source>
</reference>
<keyword evidence="4 7" id="KW-0689">Ribosomal protein</keyword>
<dbReference type="GO" id="GO:0003735">
    <property type="term" value="F:structural constituent of ribosome"/>
    <property type="evidence" value="ECO:0007669"/>
    <property type="project" value="InterPro"/>
</dbReference>
<dbReference type="InterPro" id="IPR047867">
    <property type="entry name" value="Ribosomal_uL22_bac/org-type"/>
</dbReference>
<evidence type="ECO:0000313" key="12">
    <source>
        <dbReference type="Proteomes" id="UP000321907"/>
    </source>
</evidence>
<evidence type="ECO:0000256" key="9">
    <source>
        <dbReference type="RuleBase" id="RU004006"/>
    </source>
</evidence>
<evidence type="ECO:0000256" key="5">
    <source>
        <dbReference type="ARBA" id="ARBA00023274"/>
    </source>
</evidence>
<comment type="caution">
    <text evidence="11">The sequence shown here is derived from an EMBL/GenBank/DDBJ whole genome shotgun (WGS) entry which is preliminary data.</text>
</comment>
<evidence type="ECO:0000256" key="4">
    <source>
        <dbReference type="ARBA" id="ARBA00022980"/>
    </source>
</evidence>
<sequence>MEAVASLNSIPMSVRKMRLIIDLIRGKEVGVALGILEFSKQEAAIWIKKDLLSAIANWEYKTGGTEAADEYDLYVSEAFADAGAQIKRFRPAPHGRAHRIRKHSCHITIKVSNRVQLPSEVEGAVEAETETAE</sequence>
<dbReference type="EMBL" id="VOXD01000003">
    <property type="protein sequence ID" value="TXF91109.1"/>
    <property type="molecule type" value="Genomic_DNA"/>
</dbReference>
<accession>A0A5C7FXB6</accession>
<evidence type="ECO:0000256" key="1">
    <source>
        <dbReference type="ARBA" id="ARBA00009451"/>
    </source>
</evidence>
<dbReference type="OrthoDB" id="9805969at2"/>
<evidence type="ECO:0000256" key="8">
    <source>
        <dbReference type="RuleBase" id="RU004005"/>
    </source>
</evidence>
<gene>
    <name evidence="7" type="primary">rplV</name>
    <name evidence="11" type="ORF">FUA23_02450</name>
</gene>
<proteinExistence type="inferred from homology"/>
<dbReference type="Pfam" id="PF00237">
    <property type="entry name" value="Ribosomal_L22"/>
    <property type="match status" value="1"/>
</dbReference>
<dbReference type="NCBIfam" id="TIGR01044">
    <property type="entry name" value="rplV_bact"/>
    <property type="match status" value="1"/>
</dbReference>
<comment type="subunit">
    <text evidence="7 9">Part of the 50S ribosomal subunit.</text>
</comment>
<evidence type="ECO:0000313" key="11">
    <source>
        <dbReference type="EMBL" id="TXF91109.1"/>
    </source>
</evidence>
<dbReference type="InterPro" id="IPR005727">
    <property type="entry name" value="Ribosomal_uL22_bac/chlpt-type"/>
</dbReference>
<keyword evidence="5 7" id="KW-0687">Ribonucleoprotein</keyword>
<dbReference type="Gene3D" id="3.90.470.10">
    <property type="entry name" value="Ribosomal protein L22/L17"/>
    <property type="match status" value="1"/>
</dbReference>
<name>A0A5C7FXB6_9BACT</name>
<keyword evidence="3 7" id="KW-0694">RNA-binding</keyword>
<dbReference type="InterPro" id="IPR001063">
    <property type="entry name" value="Ribosomal_uL22"/>
</dbReference>
<comment type="similarity">
    <text evidence="1 7 8">Belongs to the universal ribosomal protein uL22 family.</text>
</comment>
<dbReference type="AlphaFoldDB" id="A0A5C7FXB6"/>
<dbReference type="SUPFAM" id="SSF54843">
    <property type="entry name" value="Ribosomal protein L22"/>
    <property type="match status" value="1"/>
</dbReference>
<evidence type="ECO:0000256" key="10">
    <source>
        <dbReference type="RuleBase" id="RU004008"/>
    </source>
</evidence>
<dbReference type="PANTHER" id="PTHR13501:SF8">
    <property type="entry name" value="LARGE RIBOSOMAL SUBUNIT PROTEIN UL22M"/>
    <property type="match status" value="1"/>
</dbReference>
<dbReference type="GO" id="GO:0022625">
    <property type="term" value="C:cytosolic large ribosomal subunit"/>
    <property type="evidence" value="ECO:0007669"/>
    <property type="project" value="TreeGrafter"/>
</dbReference>
<dbReference type="InterPro" id="IPR036394">
    <property type="entry name" value="Ribosomal_uL22_sf"/>
</dbReference>
<dbReference type="GO" id="GO:0019843">
    <property type="term" value="F:rRNA binding"/>
    <property type="evidence" value="ECO:0007669"/>
    <property type="project" value="UniProtKB-UniRule"/>
</dbReference>